<keyword evidence="1" id="KW-0472">Membrane</keyword>
<reference evidence="2 3" key="1">
    <citation type="journal article" date="2011" name="BMC Genomics">
        <title>Comparative genome analysis and genome-guided physiological analysis of Roseobacter litoralis.</title>
        <authorList>
            <person name="Kalhoefer D."/>
            <person name="Thole S."/>
            <person name="Voget S."/>
            <person name="Lehmann R."/>
            <person name="Liesegang H."/>
            <person name="Wollher A."/>
            <person name="Daniel R."/>
            <person name="Simon M."/>
            <person name="Brinkhoff T."/>
        </authorList>
    </citation>
    <scope>NUCLEOTIDE SEQUENCE [LARGE SCALE GENOMIC DNA]</scope>
    <source>
        <strain evidence="3">ATCC 49566 / DSM 6996 / JCM 21268 / NBRC 15278 / OCh 149</strain>
    </source>
</reference>
<dbReference type="eggNOG" id="COG0664">
    <property type="taxonomic scope" value="Bacteria"/>
</dbReference>
<keyword evidence="1" id="KW-1133">Transmembrane helix</keyword>
<sequence>MAELGWFEIQNDLVGYLAASLVVATFMMRSILWLRVFALASNVAFLVYAQMAGLGPIFILHAILLPINLFRIWEIFVSTRKSGQRPLN</sequence>
<evidence type="ECO:0000313" key="2">
    <source>
        <dbReference type="EMBL" id="AEI92958.1"/>
    </source>
</evidence>
<organism evidence="2 3">
    <name type="scientific">Roseobacter litoralis (strain ATCC 49566 / DSM 6996 / JCM 21268 / NBRC 15278 / OCh 149)</name>
    <dbReference type="NCBI Taxonomy" id="391595"/>
    <lineage>
        <taxon>Bacteria</taxon>
        <taxon>Pseudomonadati</taxon>
        <taxon>Pseudomonadota</taxon>
        <taxon>Alphaproteobacteria</taxon>
        <taxon>Rhodobacterales</taxon>
        <taxon>Roseobacteraceae</taxon>
        <taxon>Roseobacter</taxon>
    </lineage>
</organism>
<dbReference type="STRING" id="391595.RLO149_c009440"/>
<dbReference type="OrthoDB" id="8086566at2"/>
<dbReference type="AlphaFoldDB" id="F7ZAF8"/>
<feature type="transmembrane region" description="Helical" evidence="1">
    <location>
        <begin position="46"/>
        <end position="67"/>
    </location>
</feature>
<dbReference type="HOGENOM" id="CLU_2467072_0_0_5"/>
<dbReference type="RefSeq" id="WP_013960898.1">
    <property type="nucleotide sequence ID" value="NC_015730.1"/>
</dbReference>
<proteinExistence type="predicted"/>
<evidence type="ECO:0000256" key="1">
    <source>
        <dbReference type="SAM" id="Phobius"/>
    </source>
</evidence>
<dbReference type="EMBL" id="CP002623">
    <property type="protein sequence ID" value="AEI92958.1"/>
    <property type="molecule type" value="Genomic_DNA"/>
</dbReference>
<gene>
    <name evidence="2" type="ordered locus">RLO149_c009440</name>
</gene>
<keyword evidence="1" id="KW-0812">Transmembrane</keyword>
<evidence type="ECO:0000313" key="3">
    <source>
        <dbReference type="Proteomes" id="UP000001353"/>
    </source>
</evidence>
<dbReference type="Proteomes" id="UP000001353">
    <property type="component" value="Chromosome"/>
</dbReference>
<keyword evidence="3" id="KW-1185">Reference proteome</keyword>
<protein>
    <submittedName>
        <fullName evidence="2">Uncharacterized protein</fullName>
    </submittedName>
</protein>
<name>F7ZAF8_ROSLO</name>
<feature type="transmembrane region" description="Helical" evidence="1">
    <location>
        <begin position="13"/>
        <end position="34"/>
    </location>
</feature>
<accession>F7ZAF8</accession>
<dbReference type="KEGG" id="rli:RLO149_c009440"/>